<proteinExistence type="predicted"/>
<feature type="region of interest" description="Disordered" evidence="1">
    <location>
        <begin position="169"/>
        <end position="260"/>
    </location>
</feature>
<feature type="domain" description="Cryptic loci regulator 2 C-terminal" evidence="2">
    <location>
        <begin position="407"/>
        <end position="528"/>
    </location>
</feature>
<evidence type="ECO:0000313" key="4">
    <source>
        <dbReference type="EMBL" id="KAH0545510.1"/>
    </source>
</evidence>
<dbReference type="GO" id="GO:0070824">
    <property type="term" value="C:SHREC complex"/>
    <property type="evidence" value="ECO:0007669"/>
    <property type="project" value="InterPro"/>
</dbReference>
<dbReference type="PANTHER" id="PTHR38046:SF1">
    <property type="entry name" value="CRYPTIC LOCI REGULATOR 2"/>
    <property type="match status" value="1"/>
</dbReference>
<dbReference type="InterPro" id="IPR031915">
    <property type="entry name" value="Clr2_N"/>
</dbReference>
<sequence length="662" mass="74535">MPAYYKIHVLRSDGKLDTIVSGRSQPNRPSDSQLDKSPNVKGVIDFYKKVNLHDAKETDWRKKLGGMLAKQLGQAEHNDKRYILAALPENYRLYEHEKWAADGDSKSKKTSEKHAKGGADRHDAYLYGHPKGHRKRYRSPREFFPHLLWLTTDPTGDPRNCSCKICSPDPPGTSQSNGKTPAAATVTPLPVKDIKKEAIDSKDSPSASTPLSDKPTPSSIEKPTPKSGPAPAPPKPVLSPTPTPQPATPTPLPPQKSSEQALDAQYNQFLYRPGELAWFNRGVTWGLAAVVRREFITNPSPQQSNQRKKYIIQPLSHPFIYPEMVVVTKEDLLRPWLAWSAPEPTHEALRIHGLTYDAVDWRRVAQGQLGRGDVEVDGSIFAARMVDESYTLFDKIDMPTAPPGETHWNGIYLGGEKVFLGEPVRLRIGSGSDIMVLHDIVERIRQDFHDAGSVPTTNLVGDIYTFKTIMHNPNELPRENPHLPQRLREDLRFRNATTIANKGTVSFWNLFQPLVRLELGDIKGRWYESSLLLPILRGHEDFARDYQRGEINDAGTWMNGRLETSANGNKVGRKFPTRREAFGRAVPPGLMFSDGRDGQSDMRRTFSRVELPVTEYSRAVGFQDHNELGLNLMDVNWDGIDSEGLMQQFTDEDQFLNDSLKE</sequence>
<dbReference type="Proteomes" id="UP000698800">
    <property type="component" value="Unassembled WGS sequence"/>
</dbReference>
<gene>
    <name evidence="4" type="ORF">FGG08_000338</name>
</gene>
<keyword evidence="5" id="KW-1185">Reference proteome</keyword>
<dbReference type="InterPro" id="IPR038986">
    <property type="entry name" value="Clr2"/>
</dbReference>
<feature type="compositionally biased region" description="Polar residues" evidence="1">
    <location>
        <begin position="204"/>
        <end position="221"/>
    </location>
</feature>
<feature type="region of interest" description="Disordered" evidence="1">
    <location>
        <begin position="101"/>
        <end position="138"/>
    </location>
</feature>
<dbReference type="GO" id="GO:0033553">
    <property type="term" value="C:rDNA heterochromatin"/>
    <property type="evidence" value="ECO:0007669"/>
    <property type="project" value="TreeGrafter"/>
</dbReference>
<accession>A0A9P8ID85</accession>
<dbReference type="EMBL" id="JAGHQL010000004">
    <property type="protein sequence ID" value="KAH0545510.1"/>
    <property type="molecule type" value="Genomic_DNA"/>
</dbReference>
<dbReference type="GO" id="GO:0030466">
    <property type="term" value="P:silent mating-type cassette heterochromatin formation"/>
    <property type="evidence" value="ECO:0007669"/>
    <property type="project" value="TreeGrafter"/>
</dbReference>
<feature type="compositionally biased region" description="Basic and acidic residues" evidence="1">
    <location>
        <begin position="101"/>
        <end position="124"/>
    </location>
</feature>
<dbReference type="PANTHER" id="PTHR38046">
    <property type="entry name" value="CRYPTIC LOCI REGULATOR 2"/>
    <property type="match status" value="1"/>
</dbReference>
<feature type="compositionally biased region" description="Pro residues" evidence="1">
    <location>
        <begin position="226"/>
        <end position="254"/>
    </location>
</feature>
<protein>
    <submittedName>
        <fullName evidence="4">Uncharacterized protein</fullName>
    </submittedName>
</protein>
<feature type="domain" description="Cryptic loci regulator 2 N-terminal" evidence="3">
    <location>
        <begin position="82"/>
        <end position="166"/>
    </location>
</feature>
<feature type="compositionally biased region" description="Basic and acidic residues" evidence="1">
    <location>
        <begin position="192"/>
        <end position="203"/>
    </location>
</feature>
<feature type="compositionally biased region" description="Polar residues" evidence="1">
    <location>
        <begin position="21"/>
        <end position="36"/>
    </location>
</feature>
<dbReference type="GO" id="GO:0031934">
    <property type="term" value="C:mating-type region heterochromatin"/>
    <property type="evidence" value="ECO:0007669"/>
    <property type="project" value="TreeGrafter"/>
</dbReference>
<dbReference type="Pfam" id="PF10383">
    <property type="entry name" value="Clr2"/>
    <property type="match status" value="1"/>
</dbReference>
<dbReference type="Pfam" id="PF16761">
    <property type="entry name" value="Clr2_transil"/>
    <property type="match status" value="1"/>
</dbReference>
<reference evidence="4" key="1">
    <citation type="submission" date="2021-03" db="EMBL/GenBank/DDBJ databases">
        <title>Comparative genomics and phylogenomic investigation of the class Geoglossomycetes provide insights into ecological specialization and systematics.</title>
        <authorList>
            <person name="Melie T."/>
            <person name="Pirro S."/>
            <person name="Miller A.N."/>
            <person name="Quandt A."/>
        </authorList>
    </citation>
    <scope>NUCLEOTIDE SEQUENCE</scope>
    <source>
        <strain evidence="4">GBOQ0MN5Z8</strain>
    </source>
</reference>
<evidence type="ECO:0000259" key="3">
    <source>
        <dbReference type="Pfam" id="PF16761"/>
    </source>
</evidence>
<evidence type="ECO:0000256" key="1">
    <source>
        <dbReference type="SAM" id="MobiDB-lite"/>
    </source>
</evidence>
<dbReference type="OrthoDB" id="2421327at2759"/>
<evidence type="ECO:0000313" key="5">
    <source>
        <dbReference type="Proteomes" id="UP000698800"/>
    </source>
</evidence>
<comment type="caution">
    <text evidence="4">The sequence shown here is derived from an EMBL/GenBank/DDBJ whole genome shotgun (WGS) entry which is preliminary data.</text>
</comment>
<dbReference type="AlphaFoldDB" id="A0A9P8ID85"/>
<name>A0A9P8ID85_9PEZI</name>
<dbReference type="InterPro" id="IPR018839">
    <property type="entry name" value="Tscrpt-silencing_Clr2_C"/>
</dbReference>
<organism evidence="4 5">
    <name type="scientific">Glutinoglossum americanum</name>
    <dbReference type="NCBI Taxonomy" id="1670608"/>
    <lineage>
        <taxon>Eukaryota</taxon>
        <taxon>Fungi</taxon>
        <taxon>Dikarya</taxon>
        <taxon>Ascomycota</taxon>
        <taxon>Pezizomycotina</taxon>
        <taxon>Geoglossomycetes</taxon>
        <taxon>Geoglossales</taxon>
        <taxon>Geoglossaceae</taxon>
        <taxon>Glutinoglossum</taxon>
    </lineage>
</organism>
<feature type="region of interest" description="Disordered" evidence="1">
    <location>
        <begin position="18"/>
        <end position="38"/>
    </location>
</feature>
<evidence type="ECO:0000259" key="2">
    <source>
        <dbReference type="Pfam" id="PF10383"/>
    </source>
</evidence>